<organism evidence="1 2">
    <name type="scientific">Blastococcus saxobsidens</name>
    <dbReference type="NCBI Taxonomy" id="138336"/>
    <lineage>
        <taxon>Bacteria</taxon>
        <taxon>Bacillati</taxon>
        <taxon>Actinomycetota</taxon>
        <taxon>Actinomycetes</taxon>
        <taxon>Geodermatophilales</taxon>
        <taxon>Geodermatophilaceae</taxon>
        <taxon>Blastococcus</taxon>
    </lineage>
</organism>
<sequence length="554" mass="60853">MTAARVLTTDVLDCLRQVLAEHRQHQADVGFGLAAAPLLLAVTIDERERLHSLLDEILRAEDGLVVDAASATDTTQIDSDPGDIADLASAVEQALSEINALPGSTEGLRLDVDGRSARISGVTDLAAASRGQQALRGLLASLFAIDLRANDLAGLVYADDALDADHKAIVWQLLMRLPELLHRPAASTLVIVAGDAEIQYGMHCTGEPSLRWRVSDGGLRTRHTRARDCDAVDSLTRFDPADAPLIMLMLGAGASAGYLPLGNDVRNRALEMYVGHKVDGHNYSEAAADFYQRLARTPDRLLPGERAAGPKAFIERLTLERVLREEQHEEHRSFSRTLRWFDAQHKEVLARIEAERTAGVLASDPLVRLLARRRRLLLVTVNFDQIIEAKAAGDVKPFVTADDFAGLSDYLDEYTKSGGAVPLIKAHGDIEVPDTIVADITTTSSGLARPVLEALTHVRERLLAQAVSPLWHIGYSMRDVDLEDFWSDTGFAERATERWVSPMPDPAVERFIEQKRVPRWALAADPQQAEESIVTLTATDFFALLDDDAARRWQ</sequence>
<evidence type="ECO:0000313" key="2">
    <source>
        <dbReference type="Proteomes" id="UP000479241"/>
    </source>
</evidence>
<dbReference type="Proteomes" id="UP000479241">
    <property type="component" value="Unassembled WGS sequence"/>
</dbReference>
<dbReference type="AlphaFoldDB" id="A0A6L9VZM0"/>
<dbReference type="EMBL" id="JAAGWG010000007">
    <property type="protein sequence ID" value="NEK85256.1"/>
    <property type="molecule type" value="Genomic_DNA"/>
</dbReference>
<evidence type="ECO:0000313" key="1">
    <source>
        <dbReference type="EMBL" id="NEK85256.1"/>
    </source>
</evidence>
<gene>
    <name evidence="1" type="ORF">GCU60_05690</name>
</gene>
<comment type="caution">
    <text evidence="1">The sequence shown here is derived from an EMBL/GenBank/DDBJ whole genome shotgun (WGS) entry which is preliminary data.</text>
</comment>
<accession>A0A6L9VZM0</accession>
<reference evidence="1 2" key="1">
    <citation type="submission" date="2019-12" db="EMBL/GenBank/DDBJ databases">
        <title>the WGS of Blastococcus saxobsidens 67B17.</title>
        <authorList>
            <person name="Jiang Z."/>
        </authorList>
    </citation>
    <scope>NUCLEOTIDE SEQUENCE [LARGE SCALE GENOMIC DNA]</scope>
    <source>
        <strain evidence="1 2">67B17</strain>
    </source>
</reference>
<protein>
    <submittedName>
        <fullName evidence="1">Uncharacterized protein</fullName>
    </submittedName>
</protein>
<name>A0A6L9VZM0_9ACTN</name>
<dbReference type="Pfam" id="PF13289">
    <property type="entry name" value="SIR2_2"/>
    <property type="match status" value="1"/>
</dbReference>
<dbReference type="RefSeq" id="WP_163203086.1">
    <property type="nucleotide sequence ID" value="NZ_JAAGWG010000007.1"/>
</dbReference>
<proteinExistence type="predicted"/>